<accession>A0AAU7DBJ7</accession>
<dbReference type="EMBL" id="CP121194">
    <property type="protein sequence ID" value="XBH11249.1"/>
    <property type="molecule type" value="Genomic_DNA"/>
</dbReference>
<feature type="transmembrane region" description="Helical" evidence="1">
    <location>
        <begin position="166"/>
        <end position="188"/>
    </location>
</feature>
<evidence type="ECO:0000313" key="2">
    <source>
        <dbReference type="EMBL" id="XBH11249.1"/>
    </source>
</evidence>
<proteinExistence type="predicted"/>
<dbReference type="RefSeq" id="WP_348268737.1">
    <property type="nucleotide sequence ID" value="NZ_CP121194.1"/>
</dbReference>
<keyword evidence="1" id="KW-0812">Transmembrane</keyword>
<evidence type="ECO:0000256" key="1">
    <source>
        <dbReference type="SAM" id="Phobius"/>
    </source>
</evidence>
<dbReference type="EMBL" id="CP121195">
    <property type="protein sequence ID" value="XBH14679.1"/>
    <property type="molecule type" value="Genomic_DNA"/>
</dbReference>
<keyword evidence="1" id="KW-1133">Transmembrane helix</keyword>
<feature type="transmembrane region" description="Helical" evidence="1">
    <location>
        <begin position="40"/>
        <end position="62"/>
    </location>
</feature>
<dbReference type="KEGG" id="epl:P4G45_05840"/>
<feature type="transmembrane region" description="Helical" evidence="1">
    <location>
        <begin position="74"/>
        <end position="96"/>
    </location>
</feature>
<gene>
    <name evidence="2" type="ORF">P4G45_05840</name>
    <name evidence="3" type="ORF">P8936_05815</name>
</gene>
<feature type="transmembrane region" description="Helical" evidence="1">
    <location>
        <begin position="102"/>
        <end position="121"/>
    </location>
</feature>
<protein>
    <recommendedName>
        <fullName evidence="4">HdeD family acid-resistance protein</fullName>
    </recommendedName>
</protein>
<evidence type="ECO:0000313" key="3">
    <source>
        <dbReference type="EMBL" id="XBH14679.1"/>
    </source>
</evidence>
<accession>A0AAU7D0R2</accession>
<organism evidence="2">
    <name type="scientific">Edaphobacter paludis</name>
    <dbReference type="NCBI Taxonomy" id="3035702"/>
    <lineage>
        <taxon>Bacteria</taxon>
        <taxon>Pseudomonadati</taxon>
        <taxon>Acidobacteriota</taxon>
        <taxon>Terriglobia</taxon>
        <taxon>Terriglobales</taxon>
        <taxon>Acidobacteriaceae</taxon>
        <taxon>Edaphobacter</taxon>
    </lineage>
</organism>
<keyword evidence="1" id="KW-0472">Membrane</keyword>
<feature type="transmembrane region" description="Helical" evidence="1">
    <location>
        <begin position="7"/>
        <end position="28"/>
    </location>
</feature>
<dbReference type="AlphaFoldDB" id="A0AAU7D0R2"/>
<sequence length="202" mass="22169">MKNDVHFWIAILIRGALALIVGSAVMVIPDMASTLLLMPFAVAVSILCLAAYGVLDSTVIFVSSFMVSLRRPRIALRLQGACGVLVGLLLFFVVYNRFPLHWFLYLIAFQALCTAMAESIVARHAFTRSISHWNYAAASVALLFLITYAAAAAVLGERLSSRDVAWLIYGYLVAFGMAQCLTAARMLYADYQVVELAHVRGL</sequence>
<reference evidence="2" key="1">
    <citation type="submission" date="2023-03" db="EMBL/GenBank/DDBJ databases">
        <title>Edaphobacter sp.</title>
        <authorList>
            <person name="Huber K.J."/>
            <person name="Papendorf J."/>
            <person name="Pilke C."/>
            <person name="Bunk B."/>
            <person name="Sproeer C."/>
            <person name="Pester M."/>
        </authorList>
    </citation>
    <scope>NUCLEOTIDE SEQUENCE</scope>
    <source>
        <strain evidence="2">DSM 109919</strain>
        <strain evidence="3">DSM 109920</strain>
    </source>
</reference>
<name>A0AAU7D0R2_9BACT</name>
<feature type="transmembrane region" description="Helical" evidence="1">
    <location>
        <begin position="133"/>
        <end position="154"/>
    </location>
</feature>
<evidence type="ECO:0008006" key="4">
    <source>
        <dbReference type="Google" id="ProtNLM"/>
    </source>
</evidence>